<dbReference type="CDD" id="cd11060">
    <property type="entry name" value="CYP57A1-like"/>
    <property type="match status" value="1"/>
</dbReference>
<dbReference type="GO" id="GO:0032259">
    <property type="term" value="P:methylation"/>
    <property type="evidence" value="ECO:0007669"/>
    <property type="project" value="UniProtKB-KW"/>
</dbReference>
<feature type="transmembrane region" description="Helical" evidence="7">
    <location>
        <begin position="15"/>
        <end position="34"/>
    </location>
</feature>
<evidence type="ECO:0000256" key="7">
    <source>
        <dbReference type="SAM" id="Phobius"/>
    </source>
</evidence>
<evidence type="ECO:0000256" key="3">
    <source>
        <dbReference type="ARBA" id="ARBA00022723"/>
    </source>
</evidence>
<dbReference type="InterPro" id="IPR002401">
    <property type="entry name" value="Cyt_P450_E_grp-I"/>
</dbReference>
<dbReference type="InterPro" id="IPR050121">
    <property type="entry name" value="Cytochrome_P450_monoxygenase"/>
</dbReference>
<keyword evidence="2 5" id="KW-0349">Heme</keyword>
<evidence type="ECO:0000256" key="5">
    <source>
        <dbReference type="PIRSR" id="PIRSR602401-1"/>
    </source>
</evidence>
<dbReference type="PRINTS" id="PR00385">
    <property type="entry name" value="P450"/>
</dbReference>
<dbReference type="InterPro" id="IPR001128">
    <property type="entry name" value="Cyt_P450"/>
</dbReference>
<dbReference type="OMA" id="WHTRNTF"/>
<evidence type="ECO:0000256" key="6">
    <source>
        <dbReference type="RuleBase" id="RU000461"/>
    </source>
</evidence>
<evidence type="ECO:0000256" key="2">
    <source>
        <dbReference type="ARBA" id="ARBA00022617"/>
    </source>
</evidence>
<dbReference type="FunFam" id="1.10.630.10:FF:000050">
    <property type="entry name" value="Cytochrome P450 monooxygenase"/>
    <property type="match status" value="1"/>
</dbReference>
<dbReference type="GO" id="GO:0008168">
    <property type="term" value="F:methyltransferase activity"/>
    <property type="evidence" value="ECO:0007669"/>
    <property type="project" value="UniProtKB-KW"/>
</dbReference>
<dbReference type="InterPro" id="IPR036396">
    <property type="entry name" value="Cyt_P450_sf"/>
</dbReference>
<keyword evidence="4 5" id="KW-0408">Iron</keyword>
<name>M7SEM2_EUTLA</name>
<dbReference type="Pfam" id="PF00067">
    <property type="entry name" value="p450"/>
    <property type="match status" value="1"/>
</dbReference>
<dbReference type="PANTHER" id="PTHR24305">
    <property type="entry name" value="CYTOCHROME P450"/>
    <property type="match status" value="1"/>
</dbReference>
<keyword evidence="7" id="KW-1133">Transmembrane helix</keyword>
<dbReference type="PRINTS" id="PR00463">
    <property type="entry name" value="EP450I"/>
</dbReference>
<dbReference type="Gene3D" id="1.10.630.10">
    <property type="entry name" value="Cytochrome P450"/>
    <property type="match status" value="1"/>
</dbReference>
<dbReference type="PROSITE" id="PS00086">
    <property type="entry name" value="CYTOCHROME_P450"/>
    <property type="match status" value="1"/>
</dbReference>
<dbReference type="SUPFAM" id="SSF48264">
    <property type="entry name" value="Cytochrome P450"/>
    <property type="match status" value="1"/>
</dbReference>
<dbReference type="OrthoDB" id="3934656at2759"/>
<keyword evidence="7" id="KW-0812">Transmembrane</keyword>
<gene>
    <name evidence="8" type="ORF">UCREL1_10429</name>
</gene>
<proteinExistence type="inferred from homology"/>
<keyword evidence="6" id="KW-0503">Monooxygenase</keyword>
<keyword evidence="8" id="KW-0489">Methyltransferase</keyword>
<keyword evidence="7" id="KW-0472">Membrane</keyword>
<reference evidence="9" key="1">
    <citation type="journal article" date="2013" name="Genome Announc.">
        <title>Draft genome sequence of the grapevine dieback fungus Eutypa lata UCR-EL1.</title>
        <authorList>
            <person name="Blanco-Ulate B."/>
            <person name="Rolshausen P.E."/>
            <person name="Cantu D."/>
        </authorList>
    </citation>
    <scope>NUCLEOTIDE SEQUENCE [LARGE SCALE GENOMIC DNA]</scope>
    <source>
        <strain evidence="9">UCR-EL1</strain>
    </source>
</reference>
<dbReference type="Proteomes" id="UP000012174">
    <property type="component" value="Unassembled WGS sequence"/>
</dbReference>
<dbReference type="STRING" id="1287681.M7SEM2"/>
<dbReference type="HOGENOM" id="CLU_001570_14_0_1"/>
<organism evidence="8 9">
    <name type="scientific">Eutypa lata (strain UCR-EL1)</name>
    <name type="common">Grapevine dieback disease fungus</name>
    <name type="synonym">Eutypa armeniacae</name>
    <dbReference type="NCBI Taxonomy" id="1287681"/>
    <lineage>
        <taxon>Eukaryota</taxon>
        <taxon>Fungi</taxon>
        <taxon>Dikarya</taxon>
        <taxon>Ascomycota</taxon>
        <taxon>Pezizomycotina</taxon>
        <taxon>Sordariomycetes</taxon>
        <taxon>Xylariomycetidae</taxon>
        <taxon>Xylariales</taxon>
        <taxon>Diatrypaceae</taxon>
        <taxon>Eutypa</taxon>
    </lineage>
</organism>
<keyword evidence="8" id="KW-0808">Transferase</keyword>
<dbReference type="GO" id="GO:0004497">
    <property type="term" value="F:monooxygenase activity"/>
    <property type="evidence" value="ECO:0007669"/>
    <property type="project" value="UniProtKB-KW"/>
</dbReference>
<sequence>MGLNIGSLGILSPGLAALSIIGLLVVYEAGWIVYSRCFHPLSKIPGPWLASVSRTWYMLQVIRGDMEKTQRALHKKHGALIRIAPNEVACAYPDAIKAIYRTQGALNKTDFYTPWNSQNFSKYRDSFTEVNDKTHAERRRIFNHIYTLTNVLKSEEYIDRCSEVFIKRLGEFADEGKPFVLGEWLQMYAFDVIGELYFGSMFGFLEKGVDHNNWIRSLDLLMPFLCVTSVAPTYVRNFILASALVVPGSLAALKAIDNIGTSARACVAKRFSDTTKSEYQRTDILQQLYDVHKEKGDKVDFQMGDIEQEAYVALFAGSDTTAIGFRTVFYSLMKNPMVYAELMRELDTARQEGKLSFPVTYAEASKLPYLGACVKEALRVHPGVQLTMARIVPEGGMDLGGTFIPAGYRVGMNGAVLHYDTSIFGEDAAEYRPGRWLEDSERAKKMDKYMLHFGAGTRTCIGKNISIAEIHKLVPEVLMHFKMEMWQPKATWKTRNLWFCKQTNIVVRLARRDSSGEAKNGVAV</sequence>
<comment type="similarity">
    <text evidence="6">Belongs to the cytochrome P450 family.</text>
</comment>
<dbReference type="InterPro" id="IPR017972">
    <property type="entry name" value="Cyt_P450_CS"/>
</dbReference>
<accession>M7SEM2</accession>
<dbReference type="PANTHER" id="PTHR24305:SF229">
    <property type="entry name" value="P450, PUTATIVE (EUROFUNG)-RELATED"/>
    <property type="match status" value="1"/>
</dbReference>
<dbReference type="eggNOG" id="KOG0159">
    <property type="taxonomic scope" value="Eukaryota"/>
</dbReference>
<evidence type="ECO:0000256" key="1">
    <source>
        <dbReference type="ARBA" id="ARBA00001971"/>
    </source>
</evidence>
<evidence type="ECO:0000313" key="8">
    <source>
        <dbReference type="EMBL" id="EMR62633.1"/>
    </source>
</evidence>
<keyword evidence="9" id="KW-1185">Reference proteome</keyword>
<dbReference type="GO" id="GO:0005506">
    <property type="term" value="F:iron ion binding"/>
    <property type="evidence" value="ECO:0007669"/>
    <property type="project" value="InterPro"/>
</dbReference>
<keyword evidence="3 5" id="KW-0479">Metal-binding</keyword>
<comment type="cofactor">
    <cofactor evidence="1 5">
        <name>heme</name>
        <dbReference type="ChEBI" id="CHEBI:30413"/>
    </cofactor>
</comment>
<dbReference type="GO" id="GO:0020037">
    <property type="term" value="F:heme binding"/>
    <property type="evidence" value="ECO:0007669"/>
    <property type="project" value="InterPro"/>
</dbReference>
<dbReference type="EMBL" id="KB707410">
    <property type="protein sequence ID" value="EMR62633.1"/>
    <property type="molecule type" value="Genomic_DNA"/>
</dbReference>
<protein>
    <submittedName>
        <fullName evidence="8">Putative pisatin demethylase protein</fullName>
    </submittedName>
</protein>
<evidence type="ECO:0000313" key="9">
    <source>
        <dbReference type="Proteomes" id="UP000012174"/>
    </source>
</evidence>
<dbReference type="KEGG" id="ela:UCREL1_10429"/>
<feature type="binding site" description="axial binding residue" evidence="5">
    <location>
        <position position="460"/>
    </location>
    <ligand>
        <name>heme</name>
        <dbReference type="ChEBI" id="CHEBI:30413"/>
    </ligand>
    <ligandPart>
        <name>Fe</name>
        <dbReference type="ChEBI" id="CHEBI:18248"/>
    </ligandPart>
</feature>
<evidence type="ECO:0000256" key="4">
    <source>
        <dbReference type="ARBA" id="ARBA00023004"/>
    </source>
</evidence>
<keyword evidence="6" id="KW-0560">Oxidoreductase</keyword>
<dbReference type="AlphaFoldDB" id="M7SEM2"/>
<dbReference type="GO" id="GO:0016705">
    <property type="term" value="F:oxidoreductase activity, acting on paired donors, with incorporation or reduction of molecular oxygen"/>
    <property type="evidence" value="ECO:0007669"/>
    <property type="project" value="InterPro"/>
</dbReference>